<evidence type="ECO:0000313" key="2">
    <source>
        <dbReference type="EMBL" id="QFV17088.1"/>
    </source>
</evidence>
<protein>
    <recommendedName>
        <fullName evidence="4">Ycf54 protein</fullName>
    </recommendedName>
</protein>
<organism evidence="3">
    <name type="scientific">Cyanidioschyzon merolae</name>
    <name type="common">Red alga</name>
    <dbReference type="NCBI Taxonomy" id="45157"/>
    <lineage>
        <taxon>Eukaryota</taxon>
        <taxon>Rhodophyta</taxon>
        <taxon>Bangiophyceae</taxon>
        <taxon>Cyanidiales</taxon>
        <taxon>Cyanidiaceae</taxon>
        <taxon>Cyanidioschyzon</taxon>
    </lineage>
</organism>
<dbReference type="Pfam" id="PF10674">
    <property type="entry name" value="Ycf54"/>
    <property type="match status" value="1"/>
</dbReference>
<dbReference type="InterPro" id="IPR019616">
    <property type="entry name" value="Ycf54"/>
</dbReference>
<keyword evidence="3" id="KW-0150">Chloroplast</keyword>
<dbReference type="PANTHER" id="PTHR35319">
    <property type="match status" value="1"/>
</dbReference>
<dbReference type="EMBL" id="MK231134">
    <property type="protein sequence ID" value="QFV17088.1"/>
    <property type="molecule type" value="Genomic_DNA"/>
</dbReference>
<dbReference type="InterPro" id="IPR038409">
    <property type="entry name" value="Ycf54-like_sf"/>
</dbReference>
<evidence type="ECO:0000313" key="3">
    <source>
        <dbReference type="EMBL" id="QFV17257.1"/>
    </source>
</evidence>
<sequence length="105" mass="12700">MTIRYYYVLASRDFLLHQEAVEEILRERSQYYLAKSLKKDFALLDAEDFKDYLPTHLAPLNQFMLIVSTDATWIDWLKLRLQYVYKSYFDTDQPILKPKHKSYPI</sequence>
<evidence type="ECO:0000256" key="1">
    <source>
        <dbReference type="ARBA" id="ARBA00043978"/>
    </source>
</evidence>
<evidence type="ECO:0008006" key="4">
    <source>
        <dbReference type="Google" id="ProtNLM"/>
    </source>
</evidence>
<dbReference type="OMA" id="MQTYYYV"/>
<comment type="similarity">
    <text evidence="1">Belongs to the ycf54 family.</text>
</comment>
<dbReference type="EMBL" id="MK231135">
    <property type="protein sequence ID" value="QFV17257.1"/>
    <property type="molecule type" value="Genomic_DNA"/>
</dbReference>
<name>A0A5P9RUI2_CYAME</name>
<gene>
    <name evidence="3" type="primary">ycf54</name>
</gene>
<keyword evidence="3" id="KW-0934">Plastid</keyword>
<reference evidence="3" key="2">
    <citation type="submission" date="2018-11" db="EMBL/GenBank/DDBJ databases">
        <title>Complete Plastid Genome of Cyanidioschyzon merolae Isolate 5578.</title>
        <authorList>
            <person name="Bi G."/>
        </authorList>
    </citation>
    <scope>NUCLEOTIDE SEQUENCE</scope>
</reference>
<dbReference type="AlphaFoldDB" id="A0A5P9RUI2"/>
<proteinExistence type="inferred from homology"/>
<dbReference type="PANTHER" id="PTHR35319:SF2">
    <property type="entry name" value="YCF54"/>
    <property type="match status" value="1"/>
</dbReference>
<reference evidence="2" key="1">
    <citation type="submission" date="2018-11" db="EMBL/GenBank/DDBJ databases">
        <title>Complete Plastid Genome of Cyanidioschyzon merolae Isolate 5508.</title>
        <authorList>
            <person name="Bi G."/>
        </authorList>
    </citation>
    <scope>NUCLEOTIDE SEQUENCE</scope>
    <source>
        <strain evidence="2">5508</strain>
    </source>
</reference>
<accession>A0A5P9RUI2</accession>
<geneLocation type="chloroplast" evidence="3"/>
<dbReference type="Gene3D" id="3.30.70.1860">
    <property type="entry name" value="Uncharacterised protein family Ycf54"/>
    <property type="match status" value="1"/>
</dbReference>